<reference evidence="2" key="2">
    <citation type="journal article" date="2015" name="Fish Shellfish Immunol.">
        <title>Early steps in the European eel (Anguilla anguilla)-Vibrio vulnificus interaction in the gills: Role of the RtxA13 toxin.</title>
        <authorList>
            <person name="Callol A."/>
            <person name="Pajuelo D."/>
            <person name="Ebbesson L."/>
            <person name="Teles M."/>
            <person name="MacKenzie S."/>
            <person name="Amaro C."/>
        </authorList>
    </citation>
    <scope>NUCLEOTIDE SEQUENCE</scope>
</reference>
<name>A0A0E9T5V0_ANGAN</name>
<protein>
    <submittedName>
        <fullName evidence="2">Uncharacterized protein</fullName>
    </submittedName>
</protein>
<sequence>MQQSTENRCLFFGGGSTTGHKKQ</sequence>
<proteinExistence type="predicted"/>
<accession>A0A0E9T5V0</accession>
<dbReference type="EMBL" id="GBXM01059548">
    <property type="protein sequence ID" value="JAH49029.1"/>
    <property type="molecule type" value="Transcribed_RNA"/>
</dbReference>
<organism evidence="2">
    <name type="scientific">Anguilla anguilla</name>
    <name type="common">European freshwater eel</name>
    <name type="synonym">Muraena anguilla</name>
    <dbReference type="NCBI Taxonomy" id="7936"/>
    <lineage>
        <taxon>Eukaryota</taxon>
        <taxon>Metazoa</taxon>
        <taxon>Chordata</taxon>
        <taxon>Craniata</taxon>
        <taxon>Vertebrata</taxon>
        <taxon>Euteleostomi</taxon>
        <taxon>Actinopterygii</taxon>
        <taxon>Neopterygii</taxon>
        <taxon>Teleostei</taxon>
        <taxon>Anguilliformes</taxon>
        <taxon>Anguillidae</taxon>
        <taxon>Anguilla</taxon>
    </lineage>
</organism>
<evidence type="ECO:0000256" key="1">
    <source>
        <dbReference type="SAM" id="MobiDB-lite"/>
    </source>
</evidence>
<feature type="region of interest" description="Disordered" evidence="1">
    <location>
        <begin position="1"/>
        <end position="23"/>
    </location>
</feature>
<reference evidence="2" key="1">
    <citation type="submission" date="2014-11" db="EMBL/GenBank/DDBJ databases">
        <authorList>
            <person name="Amaro Gonzalez C."/>
        </authorList>
    </citation>
    <scope>NUCLEOTIDE SEQUENCE</scope>
</reference>
<dbReference type="AlphaFoldDB" id="A0A0E9T5V0"/>
<evidence type="ECO:0000313" key="2">
    <source>
        <dbReference type="EMBL" id="JAH49029.1"/>
    </source>
</evidence>